<dbReference type="Gene3D" id="3.40.50.720">
    <property type="entry name" value="NAD(P)-binding Rossmann-like Domain"/>
    <property type="match status" value="1"/>
</dbReference>
<dbReference type="OrthoDB" id="9778052at2"/>
<evidence type="ECO:0000256" key="1">
    <source>
        <dbReference type="ARBA" id="ARBA00023002"/>
    </source>
</evidence>
<dbReference type="EMBL" id="WEZQ01000005">
    <property type="protein sequence ID" value="MYV16654.1"/>
    <property type="molecule type" value="Genomic_DNA"/>
</dbReference>
<dbReference type="PANTHER" id="PTHR10366">
    <property type="entry name" value="NAD DEPENDENT EPIMERASE/DEHYDRATASE"/>
    <property type="match status" value="1"/>
</dbReference>
<proteinExistence type="inferred from homology"/>
<accession>A0A6N9I1Q3</accession>
<dbReference type="RefSeq" id="WP_161003168.1">
    <property type="nucleotide sequence ID" value="NZ_WEZQ01000005.1"/>
</dbReference>
<evidence type="ECO:0000259" key="3">
    <source>
        <dbReference type="Pfam" id="PF01370"/>
    </source>
</evidence>
<dbReference type="AlphaFoldDB" id="A0A6N9I1Q3"/>
<dbReference type="Proteomes" id="UP000449209">
    <property type="component" value="Unassembled WGS sequence"/>
</dbReference>
<dbReference type="Pfam" id="PF01370">
    <property type="entry name" value="Epimerase"/>
    <property type="match status" value="1"/>
</dbReference>
<evidence type="ECO:0000313" key="5">
    <source>
        <dbReference type="Proteomes" id="UP000449209"/>
    </source>
</evidence>
<feature type="domain" description="NAD-dependent epimerase/dehydratase" evidence="3">
    <location>
        <begin position="4"/>
        <end position="238"/>
    </location>
</feature>
<comment type="caution">
    <text evidence="4">The sequence shown here is derived from an EMBL/GenBank/DDBJ whole genome shotgun (WGS) entry which is preliminary data.</text>
</comment>
<sequence>MKKIVVSGGSGFVATWVIVELLNHQYAVSASLRSLTKADGIRESMSQYVPAEELANLSFFKADLTSIDGWKMGMKNADGVIHVASPLGNGTESTEELVSVAKGGVLNVLQAAKNAGITRVVMTSSQAAATPLSTATGTFDESFWTDLNNPELDPYRISKVKAEQAAWTFAQDHNIELTTILPGAIFGPVITSNLSSNGILLQLLKGQPALPKVPLEISDVRDLARLHRLAFEKPQAIGKRYIGSSQTLTMLEVGKIYQSAFPSLHLHVRALPNWATRLLAKFIPSLRSLVPMLNRHYHHTAAAAENDLGWQQYKPQQTVIDAANRLIELGLVKK</sequence>
<evidence type="ECO:0000313" key="4">
    <source>
        <dbReference type="EMBL" id="MYV16654.1"/>
    </source>
</evidence>
<reference evidence="4 5" key="1">
    <citation type="journal article" date="2019" name="Appl. Environ. Microbiol.">
        <title>Genetic determinants of hydroxycinnamic acid metabolism in heterofermentative lactobacilli.</title>
        <authorList>
            <person name="Gaur G."/>
            <person name="Oh J.H."/>
            <person name="Filannino P."/>
            <person name="Gobbetti M."/>
            <person name="van Pijkeren J.P."/>
            <person name="Ganzle M.G."/>
        </authorList>
    </citation>
    <scope>NUCLEOTIDE SEQUENCE [LARGE SCALE GENOMIC DNA]</scope>
    <source>
        <strain evidence="4 5">C5</strain>
    </source>
</reference>
<protein>
    <submittedName>
        <fullName evidence="4">NAD-dependent epimerase/dehydratase family protein</fullName>
    </submittedName>
</protein>
<dbReference type="InterPro" id="IPR050425">
    <property type="entry name" value="NAD(P)_dehydrat-like"/>
</dbReference>
<dbReference type="InterPro" id="IPR001509">
    <property type="entry name" value="Epimerase_deHydtase"/>
</dbReference>
<dbReference type="PANTHER" id="PTHR10366:SF564">
    <property type="entry name" value="STEROL-4-ALPHA-CARBOXYLATE 3-DEHYDROGENASE, DECARBOXYLATING"/>
    <property type="match status" value="1"/>
</dbReference>
<name>A0A6N9I1Q3_9LACO</name>
<dbReference type="InterPro" id="IPR036291">
    <property type="entry name" value="NAD(P)-bd_dom_sf"/>
</dbReference>
<gene>
    <name evidence="4" type="ORF">GB993_03885</name>
</gene>
<comment type="similarity">
    <text evidence="2">Belongs to the NAD(P)-dependent epimerase/dehydratase family. Dihydroflavonol-4-reductase subfamily.</text>
</comment>
<dbReference type="SUPFAM" id="SSF51735">
    <property type="entry name" value="NAD(P)-binding Rossmann-fold domains"/>
    <property type="match status" value="1"/>
</dbReference>
<dbReference type="GO" id="GO:0016616">
    <property type="term" value="F:oxidoreductase activity, acting on the CH-OH group of donors, NAD or NADP as acceptor"/>
    <property type="evidence" value="ECO:0007669"/>
    <property type="project" value="TreeGrafter"/>
</dbReference>
<organism evidence="4 5">
    <name type="scientific">Furfurilactobacillus milii</name>
    <dbReference type="NCBI Taxonomy" id="2888272"/>
    <lineage>
        <taxon>Bacteria</taxon>
        <taxon>Bacillati</taxon>
        <taxon>Bacillota</taxon>
        <taxon>Bacilli</taxon>
        <taxon>Lactobacillales</taxon>
        <taxon>Lactobacillaceae</taxon>
        <taxon>Furfurilactobacillus</taxon>
    </lineage>
</organism>
<keyword evidence="1" id="KW-0560">Oxidoreductase</keyword>
<evidence type="ECO:0000256" key="2">
    <source>
        <dbReference type="ARBA" id="ARBA00023445"/>
    </source>
</evidence>